<dbReference type="OMA" id="KPSWQYN"/>
<dbReference type="EMBL" id="CP034210">
    <property type="protein sequence ID" value="QBZ65773.1"/>
    <property type="molecule type" value="Genomic_DNA"/>
</dbReference>
<feature type="compositionally biased region" description="Polar residues" evidence="4">
    <location>
        <begin position="475"/>
        <end position="494"/>
    </location>
</feature>
<feature type="compositionally biased region" description="Low complexity" evidence="4">
    <location>
        <begin position="398"/>
        <end position="415"/>
    </location>
</feature>
<feature type="region of interest" description="Disordered" evidence="4">
    <location>
        <begin position="321"/>
        <end position="529"/>
    </location>
</feature>
<dbReference type="InterPro" id="IPR002014">
    <property type="entry name" value="VHS_dom"/>
</dbReference>
<evidence type="ECO:0000256" key="3">
    <source>
        <dbReference type="ARBA" id="ARBA00022927"/>
    </source>
</evidence>
<dbReference type="GO" id="GO:0015031">
    <property type="term" value="P:protein transport"/>
    <property type="evidence" value="ECO:0007669"/>
    <property type="project" value="UniProtKB-KW"/>
</dbReference>
<evidence type="ECO:0000259" key="5">
    <source>
        <dbReference type="PROSITE" id="PS50179"/>
    </source>
</evidence>
<evidence type="ECO:0000256" key="4">
    <source>
        <dbReference type="SAM" id="MobiDB-lite"/>
    </source>
</evidence>
<feature type="domain" description="GAT" evidence="6">
    <location>
        <begin position="230"/>
        <end position="319"/>
    </location>
</feature>
<dbReference type="GO" id="GO:0043130">
    <property type="term" value="F:ubiquitin binding"/>
    <property type="evidence" value="ECO:0007669"/>
    <property type="project" value="InterPro"/>
</dbReference>
<evidence type="ECO:0000313" key="7">
    <source>
        <dbReference type="EMBL" id="QBZ65773.1"/>
    </source>
</evidence>
<dbReference type="GO" id="GO:0035091">
    <property type="term" value="F:phosphatidylinositol binding"/>
    <property type="evidence" value="ECO:0007669"/>
    <property type="project" value="InterPro"/>
</dbReference>
<feature type="compositionally biased region" description="Low complexity" evidence="4">
    <location>
        <begin position="13"/>
        <end position="40"/>
    </location>
</feature>
<keyword evidence="3" id="KW-0653">Protein transport</keyword>
<dbReference type="PROSITE" id="PS50909">
    <property type="entry name" value="GAT"/>
    <property type="match status" value="1"/>
</dbReference>
<dbReference type="SUPFAM" id="SSF48464">
    <property type="entry name" value="ENTH/VHS domain"/>
    <property type="match status" value="1"/>
</dbReference>
<dbReference type="GO" id="GO:0007034">
    <property type="term" value="P:vacuolar transport"/>
    <property type="evidence" value="ECO:0007669"/>
    <property type="project" value="UniProtKB-ARBA"/>
</dbReference>
<feature type="compositionally biased region" description="Low complexity" evidence="4">
    <location>
        <begin position="455"/>
        <end position="466"/>
    </location>
</feature>
<dbReference type="VEuPathDB" id="FungiDB:M_BR32_EuGene_00055771"/>
<evidence type="ECO:0008006" key="9">
    <source>
        <dbReference type="Google" id="ProtNLM"/>
    </source>
</evidence>
<dbReference type="GO" id="GO:0016192">
    <property type="term" value="P:vesicle-mediated transport"/>
    <property type="evidence" value="ECO:0007669"/>
    <property type="project" value="UniProtKB-ARBA"/>
</dbReference>
<feature type="compositionally biased region" description="Basic and acidic residues" evidence="4">
    <location>
        <begin position="384"/>
        <end position="395"/>
    </location>
</feature>
<dbReference type="InterPro" id="IPR038425">
    <property type="entry name" value="GAT_sf"/>
</dbReference>
<dbReference type="InterPro" id="IPR008942">
    <property type="entry name" value="ENTH_VHS"/>
</dbReference>
<feature type="compositionally biased region" description="Low complexity" evidence="4">
    <location>
        <begin position="324"/>
        <end position="336"/>
    </location>
</feature>
<organism evidence="7 8">
    <name type="scientific">Pyricularia oryzae</name>
    <name type="common">Rice blast fungus</name>
    <name type="synonym">Magnaporthe oryzae</name>
    <dbReference type="NCBI Taxonomy" id="318829"/>
    <lineage>
        <taxon>Eukaryota</taxon>
        <taxon>Fungi</taxon>
        <taxon>Dikarya</taxon>
        <taxon>Ascomycota</taxon>
        <taxon>Pezizomycotina</taxon>
        <taxon>Sordariomycetes</taxon>
        <taxon>Sordariomycetidae</taxon>
        <taxon>Magnaporthales</taxon>
        <taxon>Pyriculariaceae</taxon>
        <taxon>Pyricularia</taxon>
    </lineage>
</organism>
<evidence type="ECO:0000259" key="6">
    <source>
        <dbReference type="PROSITE" id="PS50909"/>
    </source>
</evidence>
<keyword evidence="2" id="KW-0813">Transport</keyword>
<dbReference type="Gene3D" id="1.20.58.160">
    <property type="match status" value="1"/>
</dbReference>
<dbReference type="SUPFAM" id="SSF89009">
    <property type="entry name" value="GAT-like domain"/>
    <property type="match status" value="1"/>
</dbReference>
<sequence length="529" mass="57035">MKAMKEMKGFKGLGNKMLGGMKRKPTNGSTSSAPAASGSNLPDGPDNDTPEAIAIYNARKFCESGGGDNAGDEVTFLPAIVDAAESSPVAAAECARIIRKYLHKDYTSRPSFQYNAIMLMRILADNPGMTFTRSLDKKFIDTSKELLRYGRDFSVRQMLMETLDAFEATKSYDEGLQPILEMWKKEKEKAYKAYGIPPGGPPRGPPGGMPPNGFQQQNYFSRHHTNRRLPEPIELANRLEEARTSAKLLQQVVACTPPAEVLDHELIQEFANRCLSASRSIQGYMTAENPSPDNDTMESLIDTNEQLQTALNLHQRAVLNARKQQQQAQSPTRTQTMPANGMVSPLETPDERFRSPDSNGLSLHQPMPSTKALGKQAESSRSTPRPEEDPFRDPVEEGGSSSSNNRAGGSSSRAGGASGKDNHSAYEPLHVDSGGGFVVGSTLAAGLAPGEGRGSDPAVAAAAADSAPRKRFQQTDEGTAASRTRNRGMTQGSAISDLYDDSGDERYGQTTSTSRGAGKAVADGPIHRY</sequence>
<name>A0A4P7NTK4_PYROR</name>
<proteinExistence type="predicted"/>
<dbReference type="SMR" id="A0A4P7NTK4"/>
<dbReference type="CDD" id="cd21383">
    <property type="entry name" value="GAT_GGA_Tom1-like"/>
    <property type="match status" value="1"/>
</dbReference>
<dbReference type="Pfam" id="PF03127">
    <property type="entry name" value="GAT"/>
    <property type="match status" value="1"/>
</dbReference>
<reference evidence="7 8" key="1">
    <citation type="journal article" date="2019" name="Mol. Biol. Evol.">
        <title>Blast fungal genomes show frequent chromosomal changes, gene gains and losses, and effector gene turnover.</title>
        <authorList>
            <person name="Gomez Luciano L.B."/>
            <person name="Jason Tsai I."/>
            <person name="Chuma I."/>
            <person name="Tosa Y."/>
            <person name="Chen Y.H."/>
            <person name="Li J.Y."/>
            <person name="Li M.Y."/>
            <person name="Jade Lu M.Y."/>
            <person name="Nakayashiki H."/>
            <person name="Li W.H."/>
        </authorList>
    </citation>
    <scope>NUCLEOTIDE SEQUENCE [LARGE SCALE GENOMIC DNA]</scope>
    <source>
        <strain evidence="7">MZ5-1-6</strain>
    </source>
</reference>
<dbReference type="Gene3D" id="1.25.40.90">
    <property type="match status" value="1"/>
</dbReference>
<comment type="subunit">
    <text evidence="1">Component of the ESCRT-0 complex composed of HSE1 and VPS27.</text>
</comment>
<feature type="region of interest" description="Disordered" evidence="4">
    <location>
        <begin position="1"/>
        <end position="49"/>
    </location>
</feature>
<dbReference type="PROSITE" id="PS50179">
    <property type="entry name" value="VHS"/>
    <property type="match status" value="1"/>
</dbReference>
<accession>A0A4P7NTK4</accession>
<gene>
    <name evidence="7" type="ORF">PoMZ_12737</name>
</gene>
<dbReference type="Proteomes" id="UP000294847">
    <property type="component" value="Chromosome 7"/>
</dbReference>
<dbReference type="AlphaFoldDB" id="A0A4P7NTK4"/>
<dbReference type="InterPro" id="IPR004152">
    <property type="entry name" value="GAT_dom"/>
</dbReference>
<evidence type="ECO:0000256" key="1">
    <source>
        <dbReference type="ARBA" id="ARBA00011446"/>
    </source>
</evidence>
<feature type="domain" description="VHS" evidence="5">
    <location>
        <begin position="80"/>
        <end position="194"/>
    </location>
</feature>
<evidence type="ECO:0000313" key="8">
    <source>
        <dbReference type="Proteomes" id="UP000294847"/>
    </source>
</evidence>
<protein>
    <recommendedName>
        <fullName evidence="9">GAT domain-containing protein</fullName>
    </recommendedName>
</protein>
<evidence type="ECO:0000256" key="2">
    <source>
        <dbReference type="ARBA" id="ARBA00022448"/>
    </source>
</evidence>